<feature type="region of interest" description="Disordered" evidence="1">
    <location>
        <begin position="1"/>
        <end position="40"/>
    </location>
</feature>
<evidence type="ECO:0008006" key="4">
    <source>
        <dbReference type="Google" id="ProtNLM"/>
    </source>
</evidence>
<feature type="compositionally biased region" description="Low complexity" evidence="1">
    <location>
        <begin position="10"/>
        <end position="25"/>
    </location>
</feature>
<accession>A0ABR1FXI8</accession>
<dbReference type="EMBL" id="JBBJCI010000208">
    <property type="protein sequence ID" value="KAK7240962.1"/>
    <property type="molecule type" value="Genomic_DNA"/>
</dbReference>
<dbReference type="Gene3D" id="3.60.40.10">
    <property type="entry name" value="PPM-type phosphatase domain"/>
    <property type="match status" value="1"/>
</dbReference>
<proteinExistence type="predicted"/>
<dbReference type="SUPFAM" id="SSF81606">
    <property type="entry name" value="PP2C-like"/>
    <property type="match status" value="1"/>
</dbReference>
<evidence type="ECO:0000313" key="2">
    <source>
        <dbReference type="EMBL" id="KAK7240962.1"/>
    </source>
</evidence>
<reference evidence="2 3" key="1">
    <citation type="submission" date="2024-03" db="EMBL/GenBank/DDBJ databases">
        <title>Aureococcus anophagefferens CCMP1851 and Kratosvirus quantuckense: Draft genome of a second virus-susceptible host strain in the model system.</title>
        <authorList>
            <person name="Chase E."/>
            <person name="Truchon A.R."/>
            <person name="Schepens W."/>
            <person name="Wilhelm S.W."/>
        </authorList>
    </citation>
    <scope>NUCLEOTIDE SEQUENCE [LARGE SCALE GENOMIC DNA]</scope>
    <source>
        <strain evidence="2 3">CCMP1851</strain>
    </source>
</reference>
<dbReference type="InterPro" id="IPR036457">
    <property type="entry name" value="PPM-type-like_dom_sf"/>
</dbReference>
<evidence type="ECO:0000256" key="1">
    <source>
        <dbReference type="SAM" id="MobiDB-lite"/>
    </source>
</evidence>
<dbReference type="InterPro" id="IPR000222">
    <property type="entry name" value="PP2C_BS"/>
</dbReference>
<name>A0ABR1FXI8_AURAN</name>
<protein>
    <recommendedName>
        <fullName evidence="4">PPM-type phosphatase domain-containing protein</fullName>
    </recommendedName>
</protein>
<organism evidence="2 3">
    <name type="scientific">Aureococcus anophagefferens</name>
    <name type="common">Harmful bloom alga</name>
    <dbReference type="NCBI Taxonomy" id="44056"/>
    <lineage>
        <taxon>Eukaryota</taxon>
        <taxon>Sar</taxon>
        <taxon>Stramenopiles</taxon>
        <taxon>Ochrophyta</taxon>
        <taxon>Pelagophyceae</taxon>
        <taxon>Pelagomonadales</taxon>
        <taxon>Pelagomonadaceae</taxon>
        <taxon>Aureococcus</taxon>
    </lineage>
</organism>
<dbReference type="Proteomes" id="UP001363151">
    <property type="component" value="Unassembled WGS sequence"/>
</dbReference>
<dbReference type="PROSITE" id="PS01032">
    <property type="entry name" value="PPM_1"/>
    <property type="match status" value="1"/>
</dbReference>
<comment type="caution">
    <text evidence="2">The sequence shown here is derived from an EMBL/GenBank/DDBJ whole genome shotgun (WGS) entry which is preliminary data.</text>
</comment>
<keyword evidence="3" id="KW-1185">Reference proteome</keyword>
<gene>
    <name evidence="2" type="ORF">SO694_00055295</name>
</gene>
<sequence length="127" mass="13787">MVAPQPPQQPASSRSRARPSPNARRISLLEPGSDGEDEVAASETFVQADEIHVPRWALSARRRVPLLRVAGGRAKVNQDRGCVVQPYGGDRKCALFAVFDGHGSRGEVVAQFCMNFVKERRASCVGS</sequence>
<evidence type="ECO:0000313" key="3">
    <source>
        <dbReference type="Proteomes" id="UP001363151"/>
    </source>
</evidence>